<dbReference type="Gene3D" id="3.30.1330.60">
    <property type="entry name" value="OmpA-like domain"/>
    <property type="match status" value="1"/>
</dbReference>
<dbReference type="SUPFAM" id="SSF103088">
    <property type="entry name" value="OmpA-like"/>
    <property type="match status" value="1"/>
</dbReference>
<sequence>MASKRSEQQSIDKEYEYYSLILFDFASRNLDDKHNRVIDFIKSRVKSNSIVIISGYTDSIGQYEVNKKIAVERAKAAAKRLKFDNIEIRGVGKDDLLYDNTFPEGRFYCRTVTISIETPINAPSQ</sequence>
<gene>
    <name evidence="2" type="ORF">SDC9_160377</name>
</gene>
<name>A0A645FFG2_9ZZZZ</name>
<organism evidence="2">
    <name type="scientific">bioreactor metagenome</name>
    <dbReference type="NCBI Taxonomy" id="1076179"/>
    <lineage>
        <taxon>unclassified sequences</taxon>
        <taxon>metagenomes</taxon>
        <taxon>ecological metagenomes</taxon>
    </lineage>
</organism>
<dbReference type="CDD" id="cd07185">
    <property type="entry name" value="OmpA_C-like"/>
    <property type="match status" value="1"/>
</dbReference>
<feature type="domain" description="OmpA-like" evidence="1">
    <location>
        <begin position="10"/>
        <end position="120"/>
    </location>
</feature>
<dbReference type="InterPro" id="IPR006665">
    <property type="entry name" value="OmpA-like"/>
</dbReference>
<dbReference type="AlphaFoldDB" id="A0A645FFG2"/>
<evidence type="ECO:0000313" key="2">
    <source>
        <dbReference type="EMBL" id="MPN13057.1"/>
    </source>
</evidence>
<dbReference type="PROSITE" id="PS51123">
    <property type="entry name" value="OMPA_2"/>
    <property type="match status" value="1"/>
</dbReference>
<dbReference type="Pfam" id="PF00691">
    <property type="entry name" value="OmpA"/>
    <property type="match status" value="1"/>
</dbReference>
<comment type="caution">
    <text evidence="2">The sequence shown here is derived from an EMBL/GenBank/DDBJ whole genome shotgun (WGS) entry which is preliminary data.</text>
</comment>
<reference evidence="2" key="1">
    <citation type="submission" date="2019-08" db="EMBL/GenBank/DDBJ databases">
        <authorList>
            <person name="Kucharzyk K."/>
            <person name="Murdoch R.W."/>
            <person name="Higgins S."/>
            <person name="Loffler F."/>
        </authorList>
    </citation>
    <scope>NUCLEOTIDE SEQUENCE</scope>
</reference>
<accession>A0A645FFG2</accession>
<proteinExistence type="predicted"/>
<dbReference type="InterPro" id="IPR036737">
    <property type="entry name" value="OmpA-like_sf"/>
</dbReference>
<protein>
    <recommendedName>
        <fullName evidence="1">OmpA-like domain-containing protein</fullName>
    </recommendedName>
</protein>
<dbReference type="EMBL" id="VSSQ01059510">
    <property type="protein sequence ID" value="MPN13057.1"/>
    <property type="molecule type" value="Genomic_DNA"/>
</dbReference>
<evidence type="ECO:0000259" key="1">
    <source>
        <dbReference type="PROSITE" id="PS51123"/>
    </source>
</evidence>